<evidence type="ECO:0000256" key="8">
    <source>
        <dbReference type="ARBA" id="ARBA00022679"/>
    </source>
</evidence>
<keyword evidence="13" id="KW-0067">ATP-binding</keyword>
<evidence type="ECO:0000256" key="7">
    <source>
        <dbReference type="ARBA" id="ARBA00022664"/>
    </source>
</evidence>
<dbReference type="GO" id="GO:0004482">
    <property type="term" value="F:mRNA 5'-cap (guanine-N7-)-methyltransferase activity"/>
    <property type="evidence" value="ECO:0007669"/>
    <property type="project" value="InterPro"/>
</dbReference>
<sequence length="2172" mass="250621">MDYLDALELETLDNLDCLEDFSLDNLENTEQEPQGTGFVSQDYNLNSPLIVDSMHEAWKYLRGNAIEPRFNHLKGELDDLKTLMFKIKTPSTTLRDPRFNHHNLPKLLSQNRGTNIKIDPVSRWEETHELTKDIPNITLEHIFKINRNTPLDFSKRFNLLPRQGNWNPLFKNEWNLLLETHFITHLMNSRMSHQNTEWASKIFHIKKSKDESLKSYIMIGKSSSDIQWVIGKTFVINVQNHLLFDKNFLLMIKDICLARCLSILSLSFRDATQPLEYSLKMRKLYEKGDMLLSIYGDEGYDVIKLLEAEAVARWNEIGHMMRPKIPLSSELFEHLQDYYLREKAHLDIELIYGFVEIIRLEEDPWMIGQYYGSFRHWGHPYIDYLEGLKDLEQRVNADVPIDEEYSELLASDLAYLILKSQFHKKKKWYATSKGLDKDSPLKECIDTGVWPTSKVIDDFGPNWHKLELIPCYEVPDSIDITDLFNDKAHSMNRTEVLEHIKHSPNKPIPARRVMQTLLTKPNIDIPTFLAEINESGLSVEDLVIGLKAKERELKRKGRFFSLMSWNLRLYFVITEYLIKQHYVPLFSGLTMADDLTTVTKKLLAATSGQGLDNYSKIYISNSLDYDKWNNRQRLLSNRHVFQVMGQFLGYPNLFIRTHEFFENSFIYYNDRPDLMRVINGLVENIDPAKVVSWNGQLGGFEGLRQKGWSVLNYLVLRREALTRNTQTKFLAQGDNQIVITQYTPMSSQNSESLQREIHNIWDNNKEIMNRIRLATRKLGLIVNEDEVITSSELLIYGKVPVFRGKVIPLETKRWSRISTVNNDQLPSFSNAMASVTTNALSVNQFSEDVDSVIWNHHFFGGFTISLISFYNAIVGYDPFDWKSLKPLDKAKFCIRLLYKDPSVGGVCGTNYLRFIISRFPDPLTESLSWWKLIKDLTSRDVIKELASECGNPNIGEVNTLTQTMLLEDPTSLNIPGGLSSDTVIKNKIFDGLVSQVQDGSIKNQMIRESVIYTAQYKGPFINWLFKITPVFPRFLSEFYTGTYFRITEGLISIFQNSRTIRRAFSKTFNRELYKIIVKSEQMSIRTILKPIQGPMLGVNWDCSASHADLLRRISWGPTLVGVTVPHPVEFLVEQRCIQGCTGPHIVAKKIKASDQKEWTRGPLTPYLGSKTKESTSVLQPWEKNIEVPLIRRAADLRKVINWFVDPGSKLAESIYNNLKSLTGLDLKEEIYDYQRTGSSQHRLRCARVSNEGNPSIGYNNLMYVTVTTDSLGEINDKNHDFMYQSIICWAGVLSTLPYNIYQNTEVTHFHICDKKCIREIEEYTLEAPEVFPFPDKSEQIKKMITKEMEIKLSPRFTHHQIGTWDKLTPEEKSWEIGRSQGFLWGLAVFNGTTEEESEVLFPTTVSKRVWPIPYMFGVHRGFCLGASLSPSYTRYGSLTEKARLKFEGAYWNIVDQAVNQSNLPNIINQKSFQPLLHRIGNDVIKSYPANHLELVEVIRRWFLRRLIADRLDKSVWDTYDVLAFAEMNDEYTLGMFRLAESILPVFQYPRLSTTSLHILKNAMKTMRNLRDYKEQQLPPEKIERLKNVFKSPKFPNYALLPSEIRHAVADIPKRVTTIPNNTPFVEYNEFRGLGGLVIEADYQPQGLTSFTPHLNNRYNVNRVRCTSFSSVRLIQWSTGAHYKYKDLCLMYEIKGDGIFCGDGSGGIGANHLRKNQHARVIFNSKLDLEGDSWKGLAPAGPGAYTVSGEGIISRCVNYDTCWEEPSDLSIRDTWENFLRLIKLHDMKVEIICCDAEIFNFDVTDALEELLLEYCGKIFTQFGGMLIYKTYWARLLDNQTITHRLSQYFLKVSIAIPQCQGSFTSEIYVVAQQLKIPEVPLRTELTLATLEMIHQSLKVTQTYESEFNRLYELDYMSAIQGMETRVPFTRLEDIAILFTTIGVETGLALSMAEQICIEIKKGLHPYSLMLYIGFMVSRSLLPITCWYKKHRKMPSSNKLQKMIAVIFGLWYGVVYLTKDLVSFTTISNFYQSEIPIQVFRSRVVYRTKKTKQGKIKITNKPLGRVMSWRFCKGDQAKLIDPGPRAGITQQVTRMLIILYQGQVTERPFKKSDTDQCNKMLQNFDKIATVRKVLERTGIDFSKLMQAPQDQTPITLLPDIGDEGGDMMAYEELD</sequence>
<protein>
    <recommendedName>
        <fullName evidence="23">Replicase</fullName>
        <ecNumber evidence="21">2.1.1.375</ecNumber>
        <ecNumber evidence="3">2.7.7.48</ecNumber>
        <ecNumber evidence="4">2.7.7.88</ecNumber>
    </recommendedName>
    <alternativeName>
        <fullName evidence="22">Transcriptase</fullName>
    </alternativeName>
</protein>
<evidence type="ECO:0000256" key="2">
    <source>
        <dbReference type="ARBA" id="ARBA00004328"/>
    </source>
</evidence>
<evidence type="ECO:0000256" key="17">
    <source>
        <dbReference type="ARBA" id="ARBA00023200"/>
    </source>
</evidence>
<keyword evidence="14" id="KW-0946">Virion</keyword>
<feature type="domain" description="Mononegavirus-type SAM-dependent 2'-O-MTase" evidence="28">
    <location>
        <begin position="1672"/>
        <end position="1869"/>
    </location>
</feature>
<evidence type="ECO:0000259" key="27">
    <source>
        <dbReference type="PROSITE" id="PS50526"/>
    </source>
</evidence>
<dbReference type="InterPro" id="IPR039530">
    <property type="entry name" value="L_methyltransferase_rhabdo"/>
</dbReference>
<evidence type="ECO:0000256" key="3">
    <source>
        <dbReference type="ARBA" id="ARBA00012494"/>
    </source>
</evidence>
<evidence type="ECO:0000256" key="19">
    <source>
        <dbReference type="ARBA" id="ARBA00024494"/>
    </source>
</evidence>
<proteinExistence type="predicted"/>
<evidence type="ECO:0000256" key="9">
    <source>
        <dbReference type="ARBA" id="ARBA00022691"/>
    </source>
</evidence>
<keyword evidence="17" id="KW-1035">Host cytoplasm</keyword>
<evidence type="ECO:0000256" key="13">
    <source>
        <dbReference type="ARBA" id="ARBA00022840"/>
    </source>
</evidence>
<evidence type="ECO:0000256" key="5">
    <source>
        <dbReference type="ARBA" id="ARBA00022484"/>
    </source>
</evidence>
<dbReference type="EC" id="2.7.7.48" evidence="3"/>
<dbReference type="Pfam" id="PF14314">
    <property type="entry name" value="Methyltrans_Mon_2nd"/>
    <property type="match status" value="1"/>
</dbReference>
<dbReference type="PROSITE" id="PS50526">
    <property type="entry name" value="RDRP_SSRNA_NEG_NONSEG"/>
    <property type="match status" value="1"/>
</dbReference>
<dbReference type="GO" id="GO:0044423">
    <property type="term" value="C:virion component"/>
    <property type="evidence" value="ECO:0007669"/>
    <property type="project" value="UniProtKB-KW"/>
</dbReference>
<dbReference type="EC" id="2.7.7.88" evidence="4"/>
<evidence type="ECO:0000256" key="26">
    <source>
        <dbReference type="ARBA" id="ARBA00048548"/>
    </source>
</evidence>
<evidence type="ECO:0000256" key="22">
    <source>
        <dbReference type="ARBA" id="ARBA00030436"/>
    </source>
</evidence>
<evidence type="ECO:0000256" key="21">
    <source>
        <dbReference type="ARBA" id="ARBA00026099"/>
    </source>
</evidence>
<evidence type="ECO:0000256" key="25">
    <source>
        <dbReference type="ARBA" id="ARBA00047370"/>
    </source>
</evidence>
<dbReference type="InterPro" id="IPR039736">
    <property type="entry name" value="L_poly_C"/>
</dbReference>
<dbReference type="GO" id="GO:0005524">
    <property type="term" value="F:ATP binding"/>
    <property type="evidence" value="ECO:0007669"/>
    <property type="project" value="UniProtKB-KW"/>
</dbReference>
<keyword evidence="6" id="KW-0489">Methyltransferase</keyword>
<keyword evidence="9" id="KW-0949">S-adenosyl-L-methionine</keyword>
<evidence type="ECO:0000256" key="12">
    <source>
        <dbReference type="ARBA" id="ARBA00022801"/>
    </source>
</evidence>
<dbReference type="NCBIfam" id="TIGR04198">
    <property type="entry name" value="paramyx_RNAcap"/>
    <property type="match status" value="1"/>
</dbReference>
<comment type="catalytic activity">
    <reaction evidence="24">
        <text>a 5'-end (5'-triphosphoguanosine)-adenylyl-adenylyl-cytidylyl-adenosine in mRNA + S-adenosyl-L-methionine = a 5'-end (5'-triphosphoguanosine)-(2'-O-methyladenylyl)-adenylyl-cytidylyl-adenosine in mRNA + S-adenosyl-L-homocysteine + H(+)</text>
        <dbReference type="Rhea" id="RHEA:65380"/>
        <dbReference type="Rhea" id="RHEA-COMP:16797"/>
        <dbReference type="Rhea" id="RHEA-COMP:16801"/>
        <dbReference type="ChEBI" id="CHEBI:15378"/>
        <dbReference type="ChEBI" id="CHEBI:57856"/>
        <dbReference type="ChEBI" id="CHEBI:59789"/>
        <dbReference type="ChEBI" id="CHEBI:156482"/>
        <dbReference type="ChEBI" id="CHEBI:156484"/>
    </reaction>
</comment>
<dbReference type="EC" id="2.1.1.375" evidence="21"/>
<keyword evidence="12" id="KW-0378">Hydrolase</keyword>
<keyword evidence="15" id="KW-0693">Viral RNA replication</keyword>
<evidence type="ECO:0000256" key="1">
    <source>
        <dbReference type="ARBA" id="ARBA00004192"/>
    </source>
</evidence>
<evidence type="ECO:0000256" key="18">
    <source>
        <dbReference type="ARBA" id="ARBA00023268"/>
    </source>
</evidence>
<feature type="domain" description="RdRp catalytic" evidence="27">
    <location>
        <begin position="617"/>
        <end position="804"/>
    </location>
</feature>
<dbReference type="Pfam" id="PF14318">
    <property type="entry name" value="Mononeg_mRNAcap"/>
    <property type="match status" value="1"/>
</dbReference>
<keyword evidence="5" id="KW-0696">RNA-directed RNA polymerase</keyword>
<keyword evidence="8" id="KW-0808">Transferase</keyword>
<comment type="catalytic activity">
    <reaction evidence="20">
        <text>a 5'-end (5'-triphosphoguanosine)-(2'-O-methyladenylyl)-adenylyl-cytidylyl-adenosine in mRNA + S-adenosyl-L-methionine = a 5'-end (N(7)-methyl 5'-triphosphoguanosine)-(2'-O-methyladenylyl)-adenylyl-cytidylyl-adenosine in mRNA + S-adenosyl-L-homocysteine</text>
        <dbReference type="Rhea" id="RHEA:65440"/>
        <dbReference type="Rhea" id="RHEA-COMP:16798"/>
        <dbReference type="Rhea" id="RHEA-COMP:16801"/>
        <dbReference type="ChEBI" id="CHEBI:57856"/>
        <dbReference type="ChEBI" id="CHEBI:59789"/>
        <dbReference type="ChEBI" id="CHEBI:156482"/>
        <dbReference type="ChEBI" id="CHEBI:156483"/>
    </reaction>
</comment>
<evidence type="ECO:0000313" key="29">
    <source>
        <dbReference type="EMBL" id="UXL90871.1"/>
    </source>
</evidence>
<dbReference type="EMBL" id="OP313011">
    <property type="protein sequence ID" value="UXL90871.1"/>
    <property type="molecule type" value="Viral_cRNA"/>
</dbReference>
<dbReference type="InterPro" id="IPR014023">
    <property type="entry name" value="Mononeg_RNA_pol_cat"/>
</dbReference>
<comment type="catalytic activity">
    <reaction evidence="26">
        <text>GTP + H2O = GDP + phosphate + H(+)</text>
        <dbReference type="Rhea" id="RHEA:19669"/>
        <dbReference type="ChEBI" id="CHEBI:15377"/>
        <dbReference type="ChEBI" id="CHEBI:15378"/>
        <dbReference type="ChEBI" id="CHEBI:37565"/>
        <dbReference type="ChEBI" id="CHEBI:43474"/>
        <dbReference type="ChEBI" id="CHEBI:58189"/>
    </reaction>
</comment>
<organism evidence="29">
    <name type="scientific">Alxa tick rhabdovirus</name>
    <dbReference type="NCBI Taxonomy" id="2977131"/>
    <lineage>
        <taxon>Viruses</taxon>
        <taxon>Riboviria</taxon>
        <taxon>Orthornavirae</taxon>
        <taxon>Negarnaviricota</taxon>
        <taxon>Haploviricotina</taxon>
        <taxon>Monjiviricetes</taxon>
        <taxon>Mononegavirales</taxon>
        <taxon>Rhabdoviridae</taxon>
        <taxon>Alpharhabdovirinae</taxon>
        <taxon>Lostrhavirus</taxon>
        <taxon>Lostrhavirus alxa</taxon>
    </lineage>
</organism>
<keyword evidence="16" id="KW-0506">mRNA capping</keyword>
<evidence type="ECO:0000256" key="16">
    <source>
        <dbReference type="ARBA" id="ARBA00023042"/>
    </source>
</evidence>
<reference evidence="29" key="1">
    <citation type="submission" date="2022-08" db="EMBL/GenBank/DDBJ databases">
        <title>Metatranscriptomics reveals the diversity of tick virome in northwest China.</title>
        <authorList>
            <person name="Kong Y."/>
            <person name="Li Y."/>
            <person name="Zhang G."/>
            <person name="Jiang L."/>
            <person name="Wang P."/>
            <person name="Zhang S."/>
            <person name="Zheng X."/>
        </authorList>
    </citation>
    <scope>NUCLEOTIDE SEQUENCE</scope>
    <source>
        <strain evidence="29">ZQ16-17</strain>
    </source>
</reference>
<evidence type="ECO:0000256" key="10">
    <source>
        <dbReference type="ARBA" id="ARBA00022695"/>
    </source>
</evidence>
<comment type="subcellular location">
    <subcellularLocation>
        <location evidence="1">Host cytoplasm</location>
    </subcellularLocation>
    <subcellularLocation>
        <location evidence="2">Virion</location>
    </subcellularLocation>
</comment>
<comment type="catalytic activity">
    <reaction evidence="19">
        <text>a 5'-end triphospho-adenylyl-adenylyl-cytidylyl-adenosine in mRNA + GDP + H(+) = a 5'-end (5'-triphosphoguanosine)-adenylyl-adenylyl-cytidylyl-adenosine in mRNA + diphosphate</text>
        <dbReference type="Rhea" id="RHEA:65436"/>
        <dbReference type="Rhea" id="RHEA-COMP:16797"/>
        <dbReference type="Rhea" id="RHEA-COMP:16799"/>
        <dbReference type="ChEBI" id="CHEBI:15378"/>
        <dbReference type="ChEBI" id="CHEBI:33019"/>
        <dbReference type="ChEBI" id="CHEBI:58189"/>
        <dbReference type="ChEBI" id="CHEBI:156484"/>
        <dbReference type="ChEBI" id="CHEBI:156503"/>
        <dbReference type="EC" id="2.7.7.88"/>
    </reaction>
</comment>
<evidence type="ECO:0000256" key="11">
    <source>
        <dbReference type="ARBA" id="ARBA00022741"/>
    </source>
</evidence>
<evidence type="ECO:0000256" key="15">
    <source>
        <dbReference type="ARBA" id="ARBA00022953"/>
    </source>
</evidence>
<gene>
    <name evidence="29" type="primary">L</name>
</gene>
<dbReference type="PROSITE" id="PS51590">
    <property type="entry name" value="SAM_MT_MNV_L"/>
    <property type="match status" value="1"/>
</dbReference>
<accession>A0A977WM08</accession>
<dbReference type="InterPro" id="IPR048397">
    <property type="entry name" value="Methyltrans_Mon_CD"/>
</dbReference>
<name>A0A977WM08_9RHAB</name>
<dbReference type="InterPro" id="IPR026890">
    <property type="entry name" value="Mononeg_mRNAcap"/>
</dbReference>
<evidence type="ECO:0000256" key="23">
    <source>
        <dbReference type="ARBA" id="ARBA00031012"/>
    </source>
</evidence>
<keyword evidence="7" id="KW-0507">mRNA processing</keyword>
<evidence type="ECO:0000259" key="28">
    <source>
        <dbReference type="PROSITE" id="PS51590"/>
    </source>
</evidence>
<dbReference type="GO" id="GO:0016787">
    <property type="term" value="F:hydrolase activity"/>
    <property type="evidence" value="ECO:0007669"/>
    <property type="project" value="UniProtKB-KW"/>
</dbReference>
<dbReference type="Pfam" id="PF00946">
    <property type="entry name" value="Mononeg_RNA_pol"/>
    <property type="match status" value="1"/>
</dbReference>
<dbReference type="GO" id="GO:0030430">
    <property type="term" value="C:host cell cytoplasm"/>
    <property type="evidence" value="ECO:0007669"/>
    <property type="project" value="UniProtKB-SubCell"/>
</dbReference>
<evidence type="ECO:0000256" key="4">
    <source>
        <dbReference type="ARBA" id="ARBA00012582"/>
    </source>
</evidence>
<evidence type="ECO:0000256" key="6">
    <source>
        <dbReference type="ARBA" id="ARBA00022603"/>
    </source>
</evidence>
<keyword evidence="11" id="KW-0547">Nucleotide-binding</keyword>
<keyword evidence="18" id="KW-0511">Multifunctional enzyme</keyword>
<evidence type="ECO:0000256" key="14">
    <source>
        <dbReference type="ARBA" id="ARBA00022844"/>
    </source>
</evidence>
<dbReference type="Pfam" id="PF21080">
    <property type="entry name" value="Methyltrans_Mon_1st"/>
    <property type="match status" value="1"/>
</dbReference>
<evidence type="ECO:0000256" key="20">
    <source>
        <dbReference type="ARBA" id="ARBA00024499"/>
    </source>
</evidence>
<dbReference type="GO" id="GO:0003968">
    <property type="term" value="F:RNA-directed RNA polymerase activity"/>
    <property type="evidence" value="ECO:0007669"/>
    <property type="project" value="UniProtKB-KW"/>
</dbReference>
<dbReference type="InterPro" id="IPR025786">
    <property type="entry name" value="Mononega_L_MeTrfase"/>
</dbReference>
<comment type="catalytic activity">
    <reaction evidence="25">
        <text>a 5'-end (5'-triphosphoguanosine)-adenylyl-adenylyl-cytidylyl-adenosine in mRNA + 2 S-adenosyl-L-methionine = a 5'-end (N(7)-methyl 5'-triphosphoguanosine)-(2'-O-methyladenylyl)-adenylyl-cytidylyl-adenosine in mRNA + 2 S-adenosyl-L-homocysteine + H(+)</text>
        <dbReference type="Rhea" id="RHEA:65376"/>
        <dbReference type="Rhea" id="RHEA-COMP:16797"/>
        <dbReference type="Rhea" id="RHEA-COMP:16798"/>
        <dbReference type="ChEBI" id="CHEBI:15378"/>
        <dbReference type="ChEBI" id="CHEBI:57856"/>
        <dbReference type="ChEBI" id="CHEBI:59789"/>
        <dbReference type="ChEBI" id="CHEBI:156483"/>
        <dbReference type="ChEBI" id="CHEBI:156484"/>
        <dbReference type="EC" id="2.1.1.375"/>
    </reaction>
</comment>
<keyword evidence="10" id="KW-0548">Nucleotidyltransferase</keyword>
<evidence type="ECO:0000256" key="24">
    <source>
        <dbReference type="ARBA" id="ARBA00047332"/>
    </source>
</evidence>